<evidence type="ECO:0000313" key="2">
    <source>
        <dbReference type="Proteomes" id="UP000053105"/>
    </source>
</evidence>
<proteinExistence type="predicted"/>
<name>A0A0N0U505_9HYME</name>
<protein>
    <submittedName>
        <fullName evidence="1">Uncharacterized protein</fullName>
    </submittedName>
</protein>
<dbReference type="EMBL" id="KQ435803">
    <property type="protein sequence ID" value="KOX73102.1"/>
    <property type="molecule type" value="Genomic_DNA"/>
</dbReference>
<gene>
    <name evidence="1" type="ORF">WN51_14589</name>
</gene>
<organism evidence="1 2">
    <name type="scientific">Melipona quadrifasciata</name>
    <dbReference type="NCBI Taxonomy" id="166423"/>
    <lineage>
        <taxon>Eukaryota</taxon>
        <taxon>Metazoa</taxon>
        <taxon>Ecdysozoa</taxon>
        <taxon>Arthropoda</taxon>
        <taxon>Hexapoda</taxon>
        <taxon>Insecta</taxon>
        <taxon>Pterygota</taxon>
        <taxon>Neoptera</taxon>
        <taxon>Endopterygota</taxon>
        <taxon>Hymenoptera</taxon>
        <taxon>Apocrita</taxon>
        <taxon>Aculeata</taxon>
        <taxon>Apoidea</taxon>
        <taxon>Anthophila</taxon>
        <taxon>Apidae</taxon>
        <taxon>Melipona</taxon>
    </lineage>
</organism>
<evidence type="ECO:0000313" key="1">
    <source>
        <dbReference type="EMBL" id="KOX73102.1"/>
    </source>
</evidence>
<dbReference type="AlphaFoldDB" id="A0A0N0U505"/>
<reference evidence="1 2" key="1">
    <citation type="submission" date="2015-07" db="EMBL/GenBank/DDBJ databases">
        <title>The genome of Melipona quadrifasciata.</title>
        <authorList>
            <person name="Pan H."/>
            <person name="Kapheim K."/>
        </authorList>
    </citation>
    <scope>NUCLEOTIDE SEQUENCE [LARGE SCALE GENOMIC DNA]</scope>
    <source>
        <strain evidence="1">0111107301</strain>
        <tissue evidence="1">Whole body</tissue>
    </source>
</reference>
<keyword evidence="2" id="KW-1185">Reference proteome</keyword>
<accession>A0A0N0U505</accession>
<dbReference type="Proteomes" id="UP000053105">
    <property type="component" value="Unassembled WGS sequence"/>
</dbReference>
<sequence>MKNIVFIFLLSLCPEKSITIMEHAFVSHFSGLDCNELVFRRPEPGLQQPKQQK</sequence>